<name>A0A212SFH1_RHOAC</name>
<dbReference type="AlphaFoldDB" id="A0A212SFH1"/>
<proteinExistence type="predicted"/>
<feature type="compositionally biased region" description="Basic and acidic residues" evidence="1">
    <location>
        <begin position="66"/>
        <end position="84"/>
    </location>
</feature>
<evidence type="ECO:0000313" key="3">
    <source>
        <dbReference type="EMBL" id="SNB84440.1"/>
    </source>
</evidence>
<sequence length="84" mass="9908">MKRQKTKIVTMLVMVRVPAFLSAAQARREVRTLINEQSGFLSTAPITKRSSRRRFLFAPSRAPLQRRTDHDRTHKTHLPELRRR</sequence>
<feature type="region of interest" description="Disordered" evidence="1">
    <location>
        <begin position="58"/>
        <end position="84"/>
    </location>
</feature>
<evidence type="ECO:0000313" key="4">
    <source>
        <dbReference type="Proteomes" id="UP000198418"/>
    </source>
</evidence>
<gene>
    <name evidence="3" type="ORF">SAMN06265338_1364</name>
</gene>
<protein>
    <recommendedName>
        <fullName evidence="5">Secreted protein</fullName>
    </recommendedName>
</protein>
<keyword evidence="4" id="KW-1185">Reference proteome</keyword>
<dbReference type="EMBL" id="FYDG01000036">
    <property type="protein sequence ID" value="SNB84440.1"/>
    <property type="molecule type" value="Genomic_DNA"/>
</dbReference>
<keyword evidence="2" id="KW-0732">Signal</keyword>
<feature type="chain" id="PRO_5012962363" description="Secreted protein" evidence="2">
    <location>
        <begin position="24"/>
        <end position="84"/>
    </location>
</feature>
<feature type="signal peptide" evidence="2">
    <location>
        <begin position="1"/>
        <end position="23"/>
    </location>
</feature>
<organism evidence="3 4">
    <name type="scientific">Rhodoblastus acidophilus</name>
    <name type="common">Rhodopseudomonas acidophila</name>
    <dbReference type="NCBI Taxonomy" id="1074"/>
    <lineage>
        <taxon>Bacteria</taxon>
        <taxon>Pseudomonadati</taxon>
        <taxon>Pseudomonadota</taxon>
        <taxon>Alphaproteobacteria</taxon>
        <taxon>Hyphomicrobiales</taxon>
        <taxon>Rhodoblastaceae</taxon>
        <taxon>Rhodoblastus</taxon>
    </lineage>
</organism>
<dbReference type="Proteomes" id="UP000198418">
    <property type="component" value="Unassembled WGS sequence"/>
</dbReference>
<evidence type="ECO:0008006" key="5">
    <source>
        <dbReference type="Google" id="ProtNLM"/>
    </source>
</evidence>
<evidence type="ECO:0000256" key="1">
    <source>
        <dbReference type="SAM" id="MobiDB-lite"/>
    </source>
</evidence>
<reference evidence="4" key="1">
    <citation type="submission" date="2017-06" db="EMBL/GenBank/DDBJ databases">
        <authorList>
            <person name="Varghese N."/>
            <person name="Submissions S."/>
        </authorList>
    </citation>
    <scope>NUCLEOTIDE SEQUENCE [LARGE SCALE GENOMIC DNA]</scope>
    <source>
        <strain evidence="4">DSM 137</strain>
    </source>
</reference>
<accession>A0A212SFH1</accession>
<evidence type="ECO:0000256" key="2">
    <source>
        <dbReference type="SAM" id="SignalP"/>
    </source>
</evidence>